<feature type="domain" description="YhcG N-terminal" evidence="2">
    <location>
        <begin position="139"/>
        <end position="189"/>
    </location>
</feature>
<evidence type="ECO:0000259" key="1">
    <source>
        <dbReference type="Pfam" id="PF06250"/>
    </source>
</evidence>
<dbReference type="Proteomes" id="UP000434044">
    <property type="component" value="Unassembled WGS sequence"/>
</dbReference>
<dbReference type="InterPro" id="IPR009362">
    <property type="entry name" value="YhcG_C"/>
</dbReference>
<dbReference type="Pfam" id="PF06250">
    <property type="entry name" value="YhcG_C"/>
    <property type="match status" value="1"/>
</dbReference>
<name>A0A6N8E7H9_9GAMM</name>
<dbReference type="AlphaFoldDB" id="A0A6N8E7H9"/>
<proteinExistence type="predicted"/>
<gene>
    <name evidence="3" type="ORF">GJ668_03820</name>
</gene>
<dbReference type="RefSeq" id="WP_155448798.1">
    <property type="nucleotide sequence ID" value="NZ_WNKT01000005.1"/>
</dbReference>
<dbReference type="PANTHER" id="PTHR30547">
    <property type="entry name" value="UNCHARACTERIZED PROTEIN YHCG-RELATED"/>
    <property type="match status" value="1"/>
</dbReference>
<dbReference type="InterPro" id="IPR041527">
    <property type="entry name" value="YhcG_N"/>
</dbReference>
<dbReference type="OrthoDB" id="9801263at2"/>
<feature type="domain" description="YhcG PDDEXK nuclease" evidence="1">
    <location>
        <begin position="212"/>
        <end position="364"/>
    </location>
</feature>
<dbReference type="PANTHER" id="PTHR30547:SF0">
    <property type="entry name" value="BLR8175 PROTEIN"/>
    <property type="match status" value="1"/>
</dbReference>
<protein>
    <submittedName>
        <fullName evidence="3">DUF1016 family protein</fullName>
    </submittedName>
</protein>
<organism evidence="3 4">
    <name type="scientific">Allochromatium palmeri</name>
    <dbReference type="NCBI Taxonomy" id="231048"/>
    <lineage>
        <taxon>Bacteria</taxon>
        <taxon>Pseudomonadati</taxon>
        <taxon>Pseudomonadota</taxon>
        <taxon>Gammaproteobacteria</taxon>
        <taxon>Chromatiales</taxon>
        <taxon>Chromatiaceae</taxon>
        <taxon>Allochromatium</taxon>
    </lineage>
</organism>
<dbReference type="InterPro" id="IPR053148">
    <property type="entry name" value="PD-DEXK-like_domain"/>
</dbReference>
<evidence type="ECO:0000313" key="4">
    <source>
        <dbReference type="Proteomes" id="UP000434044"/>
    </source>
</evidence>
<reference evidence="3 4" key="1">
    <citation type="submission" date="2019-11" db="EMBL/GenBank/DDBJ databases">
        <title>Whole-genome sequence of the anaerobic purple sulfur bacterium Allochromatium palmeri DSM 15591.</title>
        <authorList>
            <person name="Kyndt J.A."/>
            <person name="Meyer T.E."/>
        </authorList>
    </citation>
    <scope>NUCLEOTIDE SEQUENCE [LARGE SCALE GENOMIC DNA]</scope>
    <source>
        <strain evidence="3 4">DSM 15591</strain>
    </source>
</reference>
<keyword evidence="4" id="KW-1185">Reference proteome</keyword>
<evidence type="ECO:0000259" key="2">
    <source>
        <dbReference type="Pfam" id="PF17761"/>
    </source>
</evidence>
<comment type="caution">
    <text evidence="3">The sequence shown here is derived from an EMBL/GenBank/DDBJ whole genome shotgun (WGS) entry which is preliminary data.</text>
</comment>
<feature type="domain" description="YhcG N-terminal" evidence="2">
    <location>
        <begin position="15"/>
        <end position="96"/>
    </location>
</feature>
<accession>A0A6N8E7H9</accession>
<dbReference type="EMBL" id="WNKT01000005">
    <property type="protein sequence ID" value="MTW20222.1"/>
    <property type="molecule type" value="Genomic_DNA"/>
</dbReference>
<dbReference type="Pfam" id="PF17761">
    <property type="entry name" value="DUF1016_N"/>
    <property type="match status" value="2"/>
</dbReference>
<dbReference type="Gene3D" id="3.40.1350.10">
    <property type="match status" value="1"/>
</dbReference>
<sequence>MKTAELIAYRDLLGDIKTRVRQAQHRAALSANAELIRLYWDIGRLIAARQEREGWGAGVIPRLALDLRNELPEQKGFSERNIKRMLRFFREYPRLQPPAAEPMPPVELSQTLEQQAPVIVPQPAAQLASGDAGTMSAALAFGIPWFHHIILIEKIKDLPTRLWYAQQVLEQGWSRDTLAVQIKNRVHERQGSAVTNFSTTLPEAHAALAQGLLKDPYVFDFLTLDEPFRERELETGLLEHLQRFLIELGRGFAFVGRQYRLAVSDRDFYLDLLFYHLHLRCFVVVDLKIGDFKPEYAGKMNFYCSVVDDQLRHPQDAPTIGLILCQTKDRILAEYALRDINKPIGVADYELTRALPATLASSLPSIEDLEAELSSNLKDD</sequence>
<evidence type="ECO:0000313" key="3">
    <source>
        <dbReference type="EMBL" id="MTW20222.1"/>
    </source>
</evidence>
<dbReference type="InterPro" id="IPR011856">
    <property type="entry name" value="tRNA_endonuc-like_dom_sf"/>
</dbReference>
<dbReference type="GO" id="GO:0003676">
    <property type="term" value="F:nucleic acid binding"/>
    <property type="evidence" value="ECO:0007669"/>
    <property type="project" value="InterPro"/>
</dbReference>